<organism evidence="1 2">
    <name type="scientific">Hypoxylon rubiginosum</name>
    <dbReference type="NCBI Taxonomy" id="110542"/>
    <lineage>
        <taxon>Eukaryota</taxon>
        <taxon>Fungi</taxon>
        <taxon>Dikarya</taxon>
        <taxon>Ascomycota</taxon>
        <taxon>Pezizomycotina</taxon>
        <taxon>Sordariomycetes</taxon>
        <taxon>Xylariomycetidae</taxon>
        <taxon>Xylariales</taxon>
        <taxon>Hypoxylaceae</taxon>
        <taxon>Hypoxylon</taxon>
    </lineage>
</organism>
<evidence type="ECO:0000313" key="1">
    <source>
        <dbReference type="EMBL" id="KAI6092429.1"/>
    </source>
</evidence>
<dbReference type="Proteomes" id="UP001497680">
    <property type="component" value="Unassembled WGS sequence"/>
</dbReference>
<comment type="caution">
    <text evidence="1">The sequence shown here is derived from an EMBL/GenBank/DDBJ whole genome shotgun (WGS) entry which is preliminary data.</text>
</comment>
<sequence>MPKTKNCRSRKREFFEGLLSSDDEPMVLKNRKRRLTNAKNPTTPKKSDKSNSRTPKSNHSTPTSSPAGPSSGNQGLDWEWVKTLDQDPTEKDYFPERFDPPEELGVLGQDLDKPDLDFTGDLEAFSIWVLARLRDKRATNAIAAMLSDPNVKVKWQLAVNTYFKNSVCRYRDIAITLPGPNHEAAYAAMCGIVLPPEHACMHCKANKTVFTYCIVLPGYLNGACVGCHYNNSGSRCSHRPHAKTRIHATATLLDSPTTPPATSLIPMSSTRGVSNPNAVRNYVRRQPRSTSGGSLPSDIQRQDALGDAPRASLEGIREKVCNALEQIEMLITESNRRKL</sequence>
<gene>
    <name evidence="1" type="ORF">F4821DRAFT_253878</name>
</gene>
<keyword evidence="2" id="KW-1185">Reference proteome</keyword>
<name>A0ACC0DIC5_9PEZI</name>
<evidence type="ECO:0000313" key="2">
    <source>
        <dbReference type="Proteomes" id="UP001497680"/>
    </source>
</evidence>
<protein>
    <submittedName>
        <fullName evidence="1">Uncharacterized protein</fullName>
    </submittedName>
</protein>
<proteinExistence type="predicted"/>
<accession>A0ACC0DIC5</accession>
<dbReference type="EMBL" id="MU394283">
    <property type="protein sequence ID" value="KAI6092429.1"/>
    <property type="molecule type" value="Genomic_DNA"/>
</dbReference>
<reference evidence="1 2" key="1">
    <citation type="journal article" date="2022" name="New Phytol.">
        <title>Ecological generalism drives hyperdiversity of secondary metabolite gene clusters in xylarialean endophytes.</title>
        <authorList>
            <person name="Franco M.E.E."/>
            <person name="Wisecaver J.H."/>
            <person name="Arnold A.E."/>
            <person name="Ju Y.M."/>
            <person name="Slot J.C."/>
            <person name="Ahrendt S."/>
            <person name="Moore L.P."/>
            <person name="Eastman K.E."/>
            <person name="Scott K."/>
            <person name="Konkel Z."/>
            <person name="Mondo S.J."/>
            <person name="Kuo A."/>
            <person name="Hayes R.D."/>
            <person name="Haridas S."/>
            <person name="Andreopoulos B."/>
            <person name="Riley R."/>
            <person name="LaButti K."/>
            <person name="Pangilinan J."/>
            <person name="Lipzen A."/>
            <person name="Amirebrahimi M."/>
            <person name="Yan J."/>
            <person name="Adam C."/>
            <person name="Keymanesh K."/>
            <person name="Ng V."/>
            <person name="Louie K."/>
            <person name="Northen T."/>
            <person name="Drula E."/>
            <person name="Henrissat B."/>
            <person name="Hsieh H.M."/>
            <person name="Youens-Clark K."/>
            <person name="Lutzoni F."/>
            <person name="Miadlikowska J."/>
            <person name="Eastwood D.C."/>
            <person name="Hamelin R.C."/>
            <person name="Grigoriev I.V."/>
            <person name="U'Ren J.M."/>
        </authorList>
    </citation>
    <scope>NUCLEOTIDE SEQUENCE [LARGE SCALE GENOMIC DNA]</scope>
    <source>
        <strain evidence="1 2">ER1909</strain>
    </source>
</reference>